<organism evidence="7 8">
    <name type="scientific">Actinomyces ruminis</name>
    <dbReference type="NCBI Taxonomy" id="1937003"/>
    <lineage>
        <taxon>Bacteria</taxon>
        <taxon>Bacillati</taxon>
        <taxon>Actinomycetota</taxon>
        <taxon>Actinomycetes</taxon>
        <taxon>Actinomycetales</taxon>
        <taxon>Actinomycetaceae</taxon>
        <taxon>Actinomyces</taxon>
    </lineage>
</organism>
<dbReference type="CDD" id="cd18807">
    <property type="entry name" value="SF1_C_UvrD"/>
    <property type="match status" value="1"/>
</dbReference>
<evidence type="ECO:0000259" key="6">
    <source>
        <dbReference type="Pfam" id="PF13361"/>
    </source>
</evidence>
<proteinExistence type="predicted"/>
<evidence type="ECO:0000256" key="2">
    <source>
        <dbReference type="ARBA" id="ARBA00022801"/>
    </source>
</evidence>
<evidence type="ECO:0000256" key="1">
    <source>
        <dbReference type="ARBA" id="ARBA00022741"/>
    </source>
</evidence>
<dbReference type="SUPFAM" id="SSF52540">
    <property type="entry name" value="P-loop containing nucleoside triphosphate hydrolases"/>
    <property type="match status" value="1"/>
</dbReference>
<keyword evidence="2" id="KW-0378">Hydrolase</keyword>
<evidence type="ECO:0000256" key="5">
    <source>
        <dbReference type="SAM" id="MobiDB-lite"/>
    </source>
</evidence>
<dbReference type="EMBL" id="MTPX02000005">
    <property type="protein sequence ID" value="PHP53778.1"/>
    <property type="molecule type" value="Genomic_DNA"/>
</dbReference>
<dbReference type="Pfam" id="PF13361">
    <property type="entry name" value="UvrD_C"/>
    <property type="match status" value="1"/>
</dbReference>
<feature type="non-terminal residue" evidence="7">
    <location>
        <position position="1"/>
    </location>
</feature>
<keyword evidence="8" id="KW-1185">Reference proteome</keyword>
<keyword evidence="4" id="KW-0067">ATP-binding</keyword>
<keyword evidence="3 7" id="KW-0347">Helicase</keyword>
<dbReference type="RefSeq" id="WP_180271956.1">
    <property type="nucleotide sequence ID" value="NZ_MTPX02000005.1"/>
</dbReference>
<dbReference type="GO" id="GO:0004386">
    <property type="term" value="F:helicase activity"/>
    <property type="evidence" value="ECO:0007669"/>
    <property type="project" value="UniProtKB-KW"/>
</dbReference>
<evidence type="ECO:0000256" key="4">
    <source>
        <dbReference type="ARBA" id="ARBA00022840"/>
    </source>
</evidence>
<dbReference type="Pfam" id="PF21196">
    <property type="entry name" value="PcrA_UvrD_tudor"/>
    <property type="match status" value="1"/>
</dbReference>
<sequence>RPPSSGLTTRAVRQVTGFHELLTSLRHGRDAGDGVADILDAALDASGYLAELRASDDPQDASRVENLAELHAVASDFQAANPDGTLADFLERVSLVADSDQLPPSADVADQAEAEAQAREQGQVTLMTVHTAKGLEFPVVFVTGLEDGTFPHSRSLADETELAEERRLAYVAVTRARERLYLTRAAVRSAWGAATAMPPSRFLDDVPEDTIEWKRVASSMDALRGGGTGWGASWDEGGFGTRRGYGRRTEEVPDDDGDFAPAIGSGRHTRTGKLGRVETPKDRAEARRAKRLAARGKPVRLGAQSESEASDAALPEAVAGLKTGDRVRHKTYGEGSVIAVEGTGRSTVARVEFIIDGAPATKRLMLRLAPVEKI</sequence>
<dbReference type="Proteomes" id="UP000194577">
    <property type="component" value="Unassembled WGS sequence"/>
</dbReference>
<dbReference type="Gene3D" id="3.40.50.300">
    <property type="entry name" value="P-loop containing nucleotide triphosphate hydrolases"/>
    <property type="match status" value="1"/>
</dbReference>
<evidence type="ECO:0000256" key="3">
    <source>
        <dbReference type="ARBA" id="ARBA00022806"/>
    </source>
</evidence>
<name>A0ABX4MF25_9ACTO</name>
<dbReference type="PANTHER" id="PTHR11070:SF2">
    <property type="entry name" value="ATP-DEPENDENT DNA HELICASE SRS2"/>
    <property type="match status" value="1"/>
</dbReference>
<feature type="domain" description="UvrD-like helicase C-terminal" evidence="6">
    <location>
        <begin position="54"/>
        <end position="184"/>
    </location>
</feature>
<comment type="caution">
    <text evidence="7">The sequence shown here is derived from an EMBL/GenBank/DDBJ whole genome shotgun (WGS) entry which is preliminary data.</text>
</comment>
<reference evidence="7 8" key="1">
    <citation type="submission" date="2017-10" db="EMBL/GenBank/DDBJ databases">
        <title>Draft genome sequence of cellulolytic Actinomyces sp CtC72 isolated from cattle rumen fluid.</title>
        <authorList>
            <person name="Joshi A.J."/>
            <person name="Vasudevan G."/>
            <person name="Lanjekar V.B."/>
            <person name="Hivarkar S."/>
            <person name="Engineer A."/>
            <person name="Pore S.D."/>
            <person name="Dhakephalkar P.K."/>
            <person name="Dagar S."/>
        </authorList>
    </citation>
    <scope>NUCLEOTIDE SEQUENCE [LARGE SCALE GENOMIC DNA]</scope>
    <source>
        <strain evidence="8">CtC72</strain>
    </source>
</reference>
<evidence type="ECO:0000313" key="7">
    <source>
        <dbReference type="EMBL" id="PHP53778.1"/>
    </source>
</evidence>
<evidence type="ECO:0000313" key="8">
    <source>
        <dbReference type="Proteomes" id="UP000194577"/>
    </source>
</evidence>
<accession>A0ABX4MF25</accession>
<dbReference type="InterPro" id="IPR027417">
    <property type="entry name" value="P-loop_NTPase"/>
</dbReference>
<gene>
    <name evidence="7" type="ORF">BW737_000500</name>
</gene>
<dbReference type="InterPro" id="IPR014017">
    <property type="entry name" value="DNA_helicase_UvrD-like_C"/>
</dbReference>
<dbReference type="PANTHER" id="PTHR11070">
    <property type="entry name" value="UVRD / RECB / PCRA DNA HELICASE FAMILY MEMBER"/>
    <property type="match status" value="1"/>
</dbReference>
<dbReference type="InterPro" id="IPR000212">
    <property type="entry name" value="DNA_helicase_UvrD/REP"/>
</dbReference>
<feature type="region of interest" description="Disordered" evidence="5">
    <location>
        <begin position="244"/>
        <end position="282"/>
    </location>
</feature>
<protein>
    <submittedName>
        <fullName evidence="7">ATP-dependent DNA helicase PcrA</fullName>
    </submittedName>
</protein>
<keyword evidence="1" id="KW-0547">Nucleotide-binding</keyword>
<dbReference type="Gene3D" id="1.10.486.10">
    <property type="entry name" value="PCRA, domain 4"/>
    <property type="match status" value="1"/>
</dbReference>